<keyword evidence="2 3" id="KW-0456">Lyase</keyword>
<evidence type="ECO:0000313" key="3">
    <source>
        <dbReference type="EMBL" id="MPM01194.1"/>
    </source>
</evidence>
<accession>A0A644WFW0</accession>
<dbReference type="PROSITE" id="PS00166">
    <property type="entry name" value="ENOYL_COA_HYDRATASE"/>
    <property type="match status" value="1"/>
</dbReference>
<dbReference type="Gene3D" id="3.90.226.10">
    <property type="entry name" value="2-enoyl-CoA Hydratase, Chain A, domain 1"/>
    <property type="match status" value="1"/>
</dbReference>
<dbReference type="PANTHER" id="PTHR11941:SF54">
    <property type="entry name" value="ENOYL-COA HYDRATASE, MITOCHONDRIAL"/>
    <property type="match status" value="1"/>
</dbReference>
<dbReference type="InterPro" id="IPR001753">
    <property type="entry name" value="Enoyl-CoA_hydra/iso"/>
</dbReference>
<proteinExistence type="inferred from homology"/>
<dbReference type="InterPro" id="IPR029045">
    <property type="entry name" value="ClpP/crotonase-like_dom_sf"/>
</dbReference>
<dbReference type="EC" id="4.2.1.150" evidence="3"/>
<gene>
    <name evidence="3" type="primary">crt_12</name>
    <name evidence="3" type="ORF">SDC9_47432</name>
</gene>
<reference evidence="3" key="1">
    <citation type="submission" date="2019-08" db="EMBL/GenBank/DDBJ databases">
        <authorList>
            <person name="Kucharzyk K."/>
            <person name="Murdoch R.W."/>
            <person name="Higgins S."/>
            <person name="Loffler F."/>
        </authorList>
    </citation>
    <scope>NUCLEOTIDE SEQUENCE</scope>
</reference>
<dbReference type="FunFam" id="1.10.12.10:FF:000001">
    <property type="entry name" value="Probable enoyl-CoA hydratase, mitochondrial"/>
    <property type="match status" value="1"/>
</dbReference>
<dbReference type="Pfam" id="PF00378">
    <property type="entry name" value="ECH_1"/>
    <property type="match status" value="1"/>
</dbReference>
<protein>
    <submittedName>
        <fullName evidence="3">Short-chain-enoyl-CoA hydratase</fullName>
        <ecNumber evidence="3">4.2.1.150</ecNumber>
    </submittedName>
</protein>
<dbReference type="FunFam" id="3.90.226.10:FF:000009">
    <property type="entry name" value="Carnitinyl-CoA dehydratase"/>
    <property type="match status" value="1"/>
</dbReference>
<dbReference type="Gene3D" id="1.10.12.10">
    <property type="entry name" value="Lyase 2-enoyl-coa Hydratase, Chain A, domain 2"/>
    <property type="match status" value="1"/>
</dbReference>
<dbReference type="GO" id="GO:0018812">
    <property type="term" value="F:3-hydroxyacyl-CoA dehydratase activity"/>
    <property type="evidence" value="ECO:0007669"/>
    <property type="project" value="UniProtKB-EC"/>
</dbReference>
<sequence>MSFVKVELCDEIAVVTIDREKSLNALNKQVLRDLENVFKSIDVNQVRVVVLTGAGNKAFVAGADIAEMHKMSFMESKEYSKFGNGIFRRIELFPVPVIAAVNGCALGGGNELAMSCDIRICSENAVFGQPETSLGIIPGFGGTQRLAKVIGSLSKAKELIYTGKTIDAEEALRIGLVSAVYKQEDLLTRALEMAGCIVGNAPIAVKHAKYAINCGKEMLIKDALDIEAIEFAQCFETEDQLEGMDAFLTKRADKKFINK</sequence>
<organism evidence="3">
    <name type="scientific">bioreactor metagenome</name>
    <dbReference type="NCBI Taxonomy" id="1076179"/>
    <lineage>
        <taxon>unclassified sequences</taxon>
        <taxon>metagenomes</taxon>
        <taxon>ecological metagenomes</taxon>
    </lineage>
</organism>
<comment type="caution">
    <text evidence="3">The sequence shown here is derived from an EMBL/GenBank/DDBJ whole genome shotgun (WGS) entry which is preliminary data.</text>
</comment>
<dbReference type="InterPro" id="IPR014748">
    <property type="entry name" value="Enoyl-CoA_hydra_C"/>
</dbReference>
<dbReference type="InterPro" id="IPR018376">
    <property type="entry name" value="Enoyl-CoA_hyd/isom_CS"/>
</dbReference>
<dbReference type="AlphaFoldDB" id="A0A644WFW0"/>
<evidence type="ECO:0000256" key="2">
    <source>
        <dbReference type="ARBA" id="ARBA00023239"/>
    </source>
</evidence>
<name>A0A644WFW0_9ZZZZ</name>
<dbReference type="GO" id="GO:0006635">
    <property type="term" value="P:fatty acid beta-oxidation"/>
    <property type="evidence" value="ECO:0007669"/>
    <property type="project" value="TreeGrafter"/>
</dbReference>
<dbReference type="EMBL" id="VSSQ01000780">
    <property type="protein sequence ID" value="MPM01194.1"/>
    <property type="molecule type" value="Genomic_DNA"/>
</dbReference>
<dbReference type="SUPFAM" id="SSF52096">
    <property type="entry name" value="ClpP/crotonase"/>
    <property type="match status" value="1"/>
</dbReference>
<dbReference type="CDD" id="cd06558">
    <property type="entry name" value="crotonase-like"/>
    <property type="match status" value="1"/>
</dbReference>
<comment type="similarity">
    <text evidence="1">Belongs to the enoyl-CoA hydratase/isomerase family.</text>
</comment>
<evidence type="ECO:0000256" key="1">
    <source>
        <dbReference type="ARBA" id="ARBA00005254"/>
    </source>
</evidence>
<dbReference type="PANTHER" id="PTHR11941">
    <property type="entry name" value="ENOYL-COA HYDRATASE-RELATED"/>
    <property type="match status" value="1"/>
</dbReference>